<proteinExistence type="predicted"/>
<dbReference type="PANTHER" id="PTHR36978:SF4">
    <property type="entry name" value="P-LOOP CONTAINING NUCLEOSIDE TRIPHOSPHATE HYDROLASE PROTEIN"/>
    <property type="match status" value="1"/>
</dbReference>
<protein>
    <submittedName>
        <fullName evidence="1">Sulfotransferase family protein</fullName>
    </submittedName>
</protein>
<dbReference type="SUPFAM" id="SSF52540">
    <property type="entry name" value="P-loop containing nucleoside triphosphate hydrolases"/>
    <property type="match status" value="1"/>
</dbReference>
<organism evidence="1 2">
    <name type="scientific">Sulfitobacter geojensis</name>
    <dbReference type="NCBI Taxonomy" id="1342299"/>
    <lineage>
        <taxon>Bacteria</taxon>
        <taxon>Pseudomonadati</taxon>
        <taxon>Pseudomonadota</taxon>
        <taxon>Alphaproteobacteria</taxon>
        <taxon>Rhodobacterales</taxon>
        <taxon>Roseobacteraceae</taxon>
        <taxon>Sulfitobacter</taxon>
    </lineage>
</organism>
<dbReference type="PANTHER" id="PTHR36978">
    <property type="entry name" value="P-LOOP CONTAINING NUCLEOTIDE TRIPHOSPHATE HYDROLASE"/>
    <property type="match status" value="1"/>
</dbReference>
<dbReference type="InterPro" id="IPR027417">
    <property type="entry name" value="P-loop_NTPase"/>
</dbReference>
<accession>A0AAE2VZI9</accession>
<sequence length="225" mass="25093">MTRLRVVNLALPKTGTTTLTDALRHAGLTVADWRIRAGQSRNKDLKGMHLGKILYADYFATGDPLARLGEFDVINEMSAVREDQSLWPQTDWGLLSAIQAHHPEVKFILTTRNPAKTADSVMRWNNLGKRRLPAADVPGLPRGFGRSEDELARWMTAHYAFCRRMFEGESNFMEYDIEDPQAPAKISAYLGVDLPWWGRSNVGTPAALPSGAMRKGYSQPSAALH</sequence>
<reference evidence="1 2" key="1">
    <citation type="submission" date="2021-01" db="EMBL/GenBank/DDBJ databases">
        <title>Diatom-associated Roseobacters Show Island Model of Population Structure.</title>
        <authorList>
            <person name="Qu L."/>
            <person name="Feng X."/>
            <person name="Chen Y."/>
            <person name="Li L."/>
            <person name="Wang X."/>
            <person name="Hu Z."/>
            <person name="Wang H."/>
            <person name="Luo H."/>
        </authorList>
    </citation>
    <scope>NUCLEOTIDE SEQUENCE [LARGE SCALE GENOMIC DNA]</scope>
    <source>
        <strain evidence="1 2">TR60-84</strain>
    </source>
</reference>
<dbReference type="RefSeq" id="WP_203242592.1">
    <property type="nucleotide sequence ID" value="NZ_JAFBRH010000003.1"/>
</dbReference>
<dbReference type="AlphaFoldDB" id="A0AAE2VZI9"/>
<evidence type="ECO:0000313" key="2">
    <source>
        <dbReference type="Proteomes" id="UP000732193"/>
    </source>
</evidence>
<dbReference type="Proteomes" id="UP000732193">
    <property type="component" value="Unassembled WGS sequence"/>
</dbReference>
<name>A0AAE2VZI9_9RHOB</name>
<gene>
    <name evidence="1" type="ORF">JQV55_13020</name>
</gene>
<keyword evidence="2" id="KW-1185">Reference proteome</keyword>
<evidence type="ECO:0000313" key="1">
    <source>
        <dbReference type="EMBL" id="MBM1714485.1"/>
    </source>
</evidence>
<dbReference type="EMBL" id="JAFBRM010000003">
    <property type="protein sequence ID" value="MBM1714485.1"/>
    <property type="molecule type" value="Genomic_DNA"/>
</dbReference>
<dbReference type="Gene3D" id="3.40.50.300">
    <property type="entry name" value="P-loop containing nucleotide triphosphate hydrolases"/>
    <property type="match status" value="1"/>
</dbReference>
<comment type="caution">
    <text evidence="1">The sequence shown here is derived from an EMBL/GenBank/DDBJ whole genome shotgun (WGS) entry which is preliminary data.</text>
</comment>